<name>A0A929MMR1_ABIDE</name>
<feature type="region of interest" description="Disordered" evidence="1">
    <location>
        <begin position="264"/>
        <end position="300"/>
    </location>
</feature>
<dbReference type="AlphaFoldDB" id="A0A929MMR1"/>
<organism evidence="2 3">
    <name type="scientific">Abiotrophia defectiva</name>
    <name type="common">Streptococcus defectivus</name>
    <dbReference type="NCBI Taxonomy" id="46125"/>
    <lineage>
        <taxon>Bacteria</taxon>
        <taxon>Bacillati</taxon>
        <taxon>Bacillota</taxon>
        <taxon>Bacilli</taxon>
        <taxon>Lactobacillales</taxon>
        <taxon>Aerococcaceae</taxon>
        <taxon>Abiotrophia</taxon>
    </lineage>
</organism>
<accession>A0A929MMR1</accession>
<dbReference type="EMBL" id="JABZFV010000001">
    <property type="protein sequence ID" value="MBF0934077.1"/>
    <property type="molecule type" value="Genomic_DNA"/>
</dbReference>
<evidence type="ECO:0000256" key="1">
    <source>
        <dbReference type="SAM" id="MobiDB-lite"/>
    </source>
</evidence>
<dbReference type="Proteomes" id="UP000757900">
    <property type="component" value="Unassembled WGS sequence"/>
</dbReference>
<comment type="caution">
    <text evidence="2">The sequence shown here is derived from an EMBL/GenBank/DDBJ whole genome shotgun (WGS) entry which is preliminary data.</text>
</comment>
<sequence>MKTGFAAMTEMIKKQQEKQSGGGFLPYLTWKDDRSEGGFEYRKTLRFLSDDIVSCEMYDFIPCLDTKLRSFIVPSSIDLPGEDWVKKSGVKVKGFGNTGFVDPKPRAMGIAVACLREEYQCPREGILKIRDVEEDYEYEQDGVTKTGRRKKYVLVKQSLTNFWNGIIPFYQRYGSIVDRDFVIERVNNDVNTRYTYVPLDPIEGFRTKEELDAHYDLDFDLLEFAKNLADPENAKKFLVTGEGLDAPAANNHGTGWTQGNQSVGGFQGNGNTGGFQNNGNVGGFQGQPQNTPQDNGQDEAKLKFDELRGKLMGY</sequence>
<gene>
    <name evidence="2" type="ORF">HXK00_00355</name>
</gene>
<evidence type="ECO:0000313" key="3">
    <source>
        <dbReference type="Proteomes" id="UP000757900"/>
    </source>
</evidence>
<evidence type="ECO:0000313" key="2">
    <source>
        <dbReference type="EMBL" id="MBF0934077.1"/>
    </source>
</evidence>
<proteinExistence type="predicted"/>
<reference evidence="2" key="1">
    <citation type="submission" date="2020-04" db="EMBL/GenBank/DDBJ databases">
        <title>Deep metagenomics examines the oral microbiome during advanced dental caries in children, revealing novel taxa and co-occurrences with host molecules.</title>
        <authorList>
            <person name="Baker J.L."/>
            <person name="Morton J.T."/>
            <person name="Dinis M."/>
            <person name="Alvarez R."/>
            <person name="Tran N.C."/>
            <person name="Knight R."/>
            <person name="Edlund A."/>
        </authorList>
    </citation>
    <scope>NUCLEOTIDE SEQUENCE</scope>
    <source>
        <strain evidence="2">JCVI_23_bin.16</strain>
    </source>
</reference>
<protein>
    <submittedName>
        <fullName evidence="2">Uncharacterized protein</fullName>
    </submittedName>
</protein>